<protein>
    <submittedName>
        <fullName evidence="2">ATP-dependent Clp protease proteolytic subunit</fullName>
    </submittedName>
</protein>
<name>A0A6J7WU62_9CAUD</name>
<gene>
    <name evidence="2" type="ORF">UFOVP244_184</name>
</gene>
<dbReference type="GO" id="GO:0006508">
    <property type="term" value="P:proteolysis"/>
    <property type="evidence" value="ECO:0007669"/>
    <property type="project" value="UniProtKB-KW"/>
</dbReference>
<comment type="similarity">
    <text evidence="1">Belongs to the peptidase S14 family.</text>
</comment>
<keyword evidence="2" id="KW-0645">Protease</keyword>
<evidence type="ECO:0000256" key="1">
    <source>
        <dbReference type="ARBA" id="ARBA00007039"/>
    </source>
</evidence>
<dbReference type="InterPro" id="IPR029045">
    <property type="entry name" value="ClpP/crotonase-like_dom_sf"/>
</dbReference>
<dbReference type="GO" id="GO:0004252">
    <property type="term" value="F:serine-type endopeptidase activity"/>
    <property type="evidence" value="ECO:0007669"/>
    <property type="project" value="InterPro"/>
</dbReference>
<reference evidence="2" key="1">
    <citation type="submission" date="2020-05" db="EMBL/GenBank/DDBJ databases">
        <authorList>
            <person name="Chiriac C."/>
            <person name="Salcher M."/>
            <person name="Ghai R."/>
            <person name="Kavagutti S V."/>
        </authorList>
    </citation>
    <scope>NUCLEOTIDE SEQUENCE</scope>
</reference>
<dbReference type="Gene3D" id="3.90.226.10">
    <property type="entry name" value="2-enoyl-CoA Hydratase, Chain A, domain 1"/>
    <property type="match status" value="1"/>
</dbReference>
<dbReference type="EMBL" id="LR798292">
    <property type="protein sequence ID" value="CAB5221516.1"/>
    <property type="molecule type" value="Genomic_DNA"/>
</dbReference>
<proteinExistence type="inferred from homology"/>
<sequence>MEFWLTGNITEEKVVGLIQAITACPSPRIIVYINSPGGEYSSAKYLHGFLCELKKEVVTAVVGECQSSAVLILVAGSERWATPVAEFMVHAVYDSWPDEEVKRIIEDGDVGVREYQRVIDACQRAIADCNKFSDEYFGLIASHSNLTSNKIRNKVQGTSSGDWFFTSKEALKMQIIDNIGLPEKVVTSEAKAASAKKV</sequence>
<dbReference type="Pfam" id="PF00574">
    <property type="entry name" value="CLP_protease"/>
    <property type="match status" value="1"/>
</dbReference>
<organism evidence="2">
    <name type="scientific">uncultured Caudovirales phage</name>
    <dbReference type="NCBI Taxonomy" id="2100421"/>
    <lineage>
        <taxon>Viruses</taxon>
        <taxon>Duplodnaviria</taxon>
        <taxon>Heunggongvirae</taxon>
        <taxon>Uroviricota</taxon>
        <taxon>Caudoviricetes</taxon>
        <taxon>Peduoviridae</taxon>
        <taxon>Maltschvirus</taxon>
        <taxon>Maltschvirus maltsch</taxon>
    </lineage>
</organism>
<accession>A0A6J7WU62</accession>
<dbReference type="InterPro" id="IPR023562">
    <property type="entry name" value="ClpP/TepA"/>
</dbReference>
<dbReference type="PRINTS" id="PR00127">
    <property type="entry name" value="CLPPROTEASEP"/>
</dbReference>
<dbReference type="GO" id="GO:0004176">
    <property type="term" value="F:ATP-dependent peptidase activity"/>
    <property type="evidence" value="ECO:0007669"/>
    <property type="project" value="InterPro"/>
</dbReference>
<dbReference type="InterPro" id="IPR001907">
    <property type="entry name" value="ClpP"/>
</dbReference>
<dbReference type="SUPFAM" id="SSF52096">
    <property type="entry name" value="ClpP/crotonase"/>
    <property type="match status" value="1"/>
</dbReference>
<keyword evidence="2" id="KW-0378">Hydrolase</keyword>
<evidence type="ECO:0000313" key="2">
    <source>
        <dbReference type="EMBL" id="CAB5221516.1"/>
    </source>
</evidence>